<proteinExistence type="predicted"/>
<evidence type="ECO:0008006" key="3">
    <source>
        <dbReference type="Google" id="ProtNLM"/>
    </source>
</evidence>
<dbReference type="RefSeq" id="WP_180913622.1">
    <property type="nucleotide sequence ID" value="NZ_CP059165.1"/>
</dbReference>
<accession>A0A7D6HQZ5</accession>
<gene>
    <name evidence="1" type="ORF">H0P51_15060</name>
</gene>
<dbReference type="Proteomes" id="UP000510682">
    <property type="component" value="Chromosome"/>
</dbReference>
<dbReference type="AlphaFoldDB" id="A0A7D6HQZ5"/>
<evidence type="ECO:0000313" key="1">
    <source>
        <dbReference type="EMBL" id="QLL05212.1"/>
    </source>
</evidence>
<reference evidence="1" key="1">
    <citation type="submission" date="2020-07" db="EMBL/GenBank/DDBJ databases">
        <title>Description of Mycobacterium gordonae subsp. intergordonae subsp.nov. and Mycobacterium gordonae subsp. gordonae subsp. nov.</title>
        <authorList>
            <person name="Huang H."/>
        </authorList>
    </citation>
    <scope>NUCLEOTIDE SEQUENCE [LARGE SCALE GENOMIC DNA]</scope>
    <source>
        <strain evidence="1">24T</strain>
    </source>
</reference>
<sequence length="190" mass="20465">MRTDWLRSRQARLLIAASLVVSLLLGGAFLAFDQLHSTPADAIRPSDNPATDQQSRDQAVGAARNIVAVASLHPTTAGYLLMSCRDSHSAPYQGAVYLTFAVPAETRADTYLPVVAAQLAADGWAEGLPPANHAFGRTLTKNAVTAVIYRHDDDTRLGVLRLYGECRNMSDHRADATAWIDITDQFGSTG</sequence>
<reference evidence="1" key="2">
    <citation type="submission" date="2020-07" db="EMBL/GenBank/DDBJ databases">
        <authorList>
            <person name="Yu X."/>
        </authorList>
    </citation>
    <scope>NUCLEOTIDE SEQUENCE [LARGE SCALE GENOMIC DNA]</scope>
    <source>
        <strain evidence="1">24T</strain>
    </source>
</reference>
<dbReference type="EMBL" id="CP059165">
    <property type="protein sequence ID" value="QLL05212.1"/>
    <property type="molecule type" value="Genomic_DNA"/>
</dbReference>
<keyword evidence="2" id="KW-1185">Reference proteome</keyword>
<evidence type="ECO:0000313" key="2">
    <source>
        <dbReference type="Proteomes" id="UP000510682"/>
    </source>
</evidence>
<protein>
    <recommendedName>
        <fullName evidence="3">Lipoprotein LppJ</fullName>
    </recommendedName>
</protein>
<dbReference type="KEGG" id="mgor:H0P51_15060"/>
<name>A0A7D6HQZ5_9MYCO</name>
<organism evidence="1 2">
    <name type="scientific">Mycobacterium vicinigordonae</name>
    <dbReference type="NCBI Taxonomy" id="1719132"/>
    <lineage>
        <taxon>Bacteria</taxon>
        <taxon>Bacillati</taxon>
        <taxon>Actinomycetota</taxon>
        <taxon>Actinomycetes</taxon>
        <taxon>Mycobacteriales</taxon>
        <taxon>Mycobacteriaceae</taxon>
        <taxon>Mycobacterium</taxon>
    </lineage>
</organism>